<keyword evidence="3 6" id="KW-0731">Sigma factor</keyword>
<dbReference type="InterPro" id="IPR000838">
    <property type="entry name" value="RNA_pol_sigma70_ECF_CS"/>
</dbReference>
<evidence type="ECO:0000313" key="10">
    <source>
        <dbReference type="Proteomes" id="UP000184080"/>
    </source>
</evidence>
<dbReference type="OrthoDB" id="9795666at2"/>
<dbReference type="InterPro" id="IPR013324">
    <property type="entry name" value="RNA_pol_sigma_r3/r4-like"/>
</dbReference>
<feature type="domain" description="RNA polymerase sigma-70 region 2" evidence="7">
    <location>
        <begin position="7"/>
        <end position="73"/>
    </location>
</feature>
<evidence type="ECO:0000256" key="4">
    <source>
        <dbReference type="ARBA" id="ARBA00023125"/>
    </source>
</evidence>
<dbReference type="STRING" id="1121298.SAMN05444401_0976"/>
<dbReference type="GO" id="GO:0006352">
    <property type="term" value="P:DNA-templated transcription initiation"/>
    <property type="evidence" value="ECO:0007669"/>
    <property type="project" value="InterPro"/>
</dbReference>
<accession>A0A1M6C396</accession>
<dbReference type="GO" id="GO:0016987">
    <property type="term" value="F:sigma factor activity"/>
    <property type="evidence" value="ECO:0007669"/>
    <property type="project" value="UniProtKB-KW"/>
</dbReference>
<name>A0A1M6C396_9CLOT</name>
<dbReference type="InterPro" id="IPR007627">
    <property type="entry name" value="RNA_pol_sigma70_r2"/>
</dbReference>
<dbReference type="CDD" id="cd06171">
    <property type="entry name" value="Sigma70_r4"/>
    <property type="match status" value="1"/>
</dbReference>
<dbReference type="Pfam" id="PF04542">
    <property type="entry name" value="Sigma70_r2"/>
    <property type="match status" value="1"/>
</dbReference>
<dbReference type="InterPro" id="IPR014284">
    <property type="entry name" value="RNA_pol_sigma-70_dom"/>
</dbReference>
<dbReference type="Gene3D" id="1.10.1740.10">
    <property type="match status" value="1"/>
</dbReference>
<dbReference type="PROSITE" id="PS01063">
    <property type="entry name" value="SIGMA70_ECF"/>
    <property type="match status" value="1"/>
</dbReference>
<dbReference type="InterPro" id="IPR036388">
    <property type="entry name" value="WH-like_DNA-bd_sf"/>
</dbReference>
<dbReference type="GO" id="GO:0003677">
    <property type="term" value="F:DNA binding"/>
    <property type="evidence" value="ECO:0007669"/>
    <property type="project" value="UniProtKB-KW"/>
</dbReference>
<dbReference type="SUPFAM" id="SSF88659">
    <property type="entry name" value="Sigma3 and sigma4 domains of RNA polymerase sigma factors"/>
    <property type="match status" value="1"/>
</dbReference>
<dbReference type="PANTHER" id="PTHR43133:SF52">
    <property type="entry name" value="ECF RNA POLYMERASE SIGMA FACTOR SIGL"/>
    <property type="match status" value="1"/>
</dbReference>
<reference evidence="9 10" key="1">
    <citation type="submission" date="2016-11" db="EMBL/GenBank/DDBJ databases">
        <authorList>
            <person name="Jaros S."/>
            <person name="Januszkiewicz K."/>
            <person name="Wedrychowicz H."/>
        </authorList>
    </citation>
    <scope>NUCLEOTIDE SEQUENCE [LARGE SCALE GENOMIC DNA]</scope>
    <source>
        <strain evidence="9 10">DSM 21864</strain>
    </source>
</reference>
<evidence type="ECO:0000259" key="8">
    <source>
        <dbReference type="Pfam" id="PF04545"/>
    </source>
</evidence>
<evidence type="ECO:0000256" key="3">
    <source>
        <dbReference type="ARBA" id="ARBA00023082"/>
    </source>
</evidence>
<dbReference type="NCBIfam" id="TIGR02937">
    <property type="entry name" value="sigma70-ECF"/>
    <property type="match status" value="1"/>
</dbReference>
<feature type="domain" description="RNA polymerase sigma-70 region 4" evidence="8">
    <location>
        <begin position="107"/>
        <end position="154"/>
    </location>
</feature>
<keyword evidence="4 6" id="KW-0238">DNA-binding</keyword>
<proteinExistence type="inferred from homology"/>
<keyword evidence="5 6" id="KW-0804">Transcription</keyword>
<comment type="similarity">
    <text evidence="1 6">Belongs to the sigma-70 factor family. ECF subfamily.</text>
</comment>
<dbReference type="PANTHER" id="PTHR43133">
    <property type="entry name" value="RNA POLYMERASE ECF-TYPE SIGMA FACTO"/>
    <property type="match status" value="1"/>
</dbReference>
<evidence type="ECO:0000313" key="9">
    <source>
        <dbReference type="EMBL" id="SHI55168.1"/>
    </source>
</evidence>
<evidence type="ECO:0000256" key="5">
    <source>
        <dbReference type="ARBA" id="ARBA00023163"/>
    </source>
</evidence>
<evidence type="ECO:0000259" key="7">
    <source>
        <dbReference type="Pfam" id="PF04542"/>
    </source>
</evidence>
<dbReference type="InterPro" id="IPR013325">
    <property type="entry name" value="RNA_pol_sigma_r2"/>
</dbReference>
<keyword evidence="10" id="KW-1185">Reference proteome</keyword>
<dbReference type="Proteomes" id="UP000184080">
    <property type="component" value="Unassembled WGS sequence"/>
</dbReference>
<dbReference type="InterPro" id="IPR039425">
    <property type="entry name" value="RNA_pol_sigma-70-like"/>
</dbReference>
<evidence type="ECO:0000256" key="2">
    <source>
        <dbReference type="ARBA" id="ARBA00023015"/>
    </source>
</evidence>
<dbReference type="InterPro" id="IPR007630">
    <property type="entry name" value="RNA_pol_sigma70_r4"/>
</dbReference>
<organism evidence="9 10">
    <name type="scientific">Clostridium amylolyticum</name>
    <dbReference type="NCBI Taxonomy" id="1121298"/>
    <lineage>
        <taxon>Bacteria</taxon>
        <taxon>Bacillati</taxon>
        <taxon>Bacillota</taxon>
        <taxon>Clostridia</taxon>
        <taxon>Eubacteriales</taxon>
        <taxon>Clostridiaceae</taxon>
        <taxon>Clostridium</taxon>
    </lineage>
</organism>
<evidence type="ECO:0000256" key="6">
    <source>
        <dbReference type="RuleBase" id="RU000716"/>
    </source>
</evidence>
<protein>
    <recommendedName>
        <fullName evidence="6">RNA polymerase sigma factor</fullName>
    </recommendedName>
</protein>
<dbReference type="SUPFAM" id="SSF88946">
    <property type="entry name" value="Sigma2 domain of RNA polymerase sigma factors"/>
    <property type="match status" value="1"/>
</dbReference>
<dbReference type="EMBL" id="FQZO01000001">
    <property type="protein sequence ID" value="SHI55168.1"/>
    <property type="molecule type" value="Genomic_DNA"/>
</dbReference>
<gene>
    <name evidence="9" type="ORF">SAMN05444401_0976</name>
</gene>
<dbReference type="Gene3D" id="1.10.10.10">
    <property type="entry name" value="Winged helix-like DNA-binding domain superfamily/Winged helix DNA-binding domain"/>
    <property type="match status" value="1"/>
</dbReference>
<dbReference type="AlphaFoldDB" id="A0A1M6C396"/>
<keyword evidence="2 6" id="KW-0805">Transcription regulation</keyword>
<sequence length="162" mass="19112">MEVMEELYHMYGKEVFKYLCWLTNDPHRAEDILQETFMRAITGILRFEGKSSIRTWLFSIARNCYIDDLRKHKEIRSLEDIPELVSVIQLEDEILGREVREKIKSTLETLDERSQKVIALRNQGFSFLEIGKIMGISEGSARVINHRAIKRLKEILEKEEII</sequence>
<dbReference type="Pfam" id="PF04545">
    <property type="entry name" value="Sigma70_r4"/>
    <property type="match status" value="1"/>
</dbReference>
<evidence type="ECO:0000256" key="1">
    <source>
        <dbReference type="ARBA" id="ARBA00010641"/>
    </source>
</evidence>